<gene>
    <name evidence="2" type="ORF">PS9374_03544</name>
</gene>
<evidence type="ECO:0000259" key="1">
    <source>
        <dbReference type="SMART" id="SM00960"/>
    </source>
</evidence>
<dbReference type="Pfam" id="PF03259">
    <property type="entry name" value="Robl_LC7"/>
    <property type="match status" value="1"/>
</dbReference>
<dbReference type="RefSeq" id="WP_153054328.1">
    <property type="nucleotide sequence ID" value="NZ_BDCX01000008.1"/>
</dbReference>
<dbReference type="PANTHER" id="PTHR36222:SF1">
    <property type="entry name" value="SERINE PROTEASE INHIBITOR RV3364C"/>
    <property type="match status" value="1"/>
</dbReference>
<evidence type="ECO:0000313" key="2">
    <source>
        <dbReference type="EMBL" id="GAT67884.1"/>
    </source>
</evidence>
<reference evidence="3" key="2">
    <citation type="submission" date="2016-04" db="EMBL/GenBank/DDBJ databases">
        <title>Planomonospora sphaerica JCM9374 whole genome shotgun sequence.</title>
        <authorList>
            <person name="Suzuki T."/>
            <person name="Dohra H."/>
            <person name="Kodani S."/>
        </authorList>
    </citation>
    <scope>NUCLEOTIDE SEQUENCE [LARGE SCALE GENOMIC DNA]</scope>
    <source>
        <strain evidence="3">JCM 9374</strain>
    </source>
</reference>
<proteinExistence type="predicted"/>
<feature type="domain" description="Roadblock/LAMTOR2" evidence="1">
    <location>
        <begin position="6"/>
        <end position="96"/>
    </location>
</feature>
<dbReference type="Proteomes" id="UP000077701">
    <property type="component" value="Unassembled WGS sequence"/>
</dbReference>
<protein>
    <submittedName>
        <fullName evidence="2">Dynein regulation protein LC7</fullName>
    </submittedName>
</protein>
<reference evidence="2 3" key="1">
    <citation type="journal article" date="2016" name="Genome Announc.">
        <title>Draft Genome Sequence of Planomonospora sphaerica JCM9374, a Rare Actinomycete.</title>
        <authorList>
            <person name="Dohra H."/>
            <person name="Suzuki T."/>
            <person name="Inoue Y."/>
            <person name="Kodani S."/>
        </authorList>
    </citation>
    <scope>NUCLEOTIDE SEQUENCE [LARGE SCALE GENOMIC DNA]</scope>
    <source>
        <strain evidence="2 3">JCM 9374</strain>
    </source>
</reference>
<evidence type="ECO:0000313" key="3">
    <source>
        <dbReference type="Proteomes" id="UP000077701"/>
    </source>
</evidence>
<dbReference type="PANTHER" id="PTHR36222">
    <property type="entry name" value="SERINE PROTEASE INHIBITOR RV3364C"/>
    <property type="match status" value="1"/>
</dbReference>
<dbReference type="Gene3D" id="3.30.450.30">
    <property type="entry name" value="Dynein light chain 2a, cytoplasmic"/>
    <property type="match status" value="1"/>
</dbReference>
<dbReference type="OrthoDB" id="5187023at2"/>
<organism evidence="2 3">
    <name type="scientific">Planomonospora sphaerica</name>
    <dbReference type="NCBI Taxonomy" id="161355"/>
    <lineage>
        <taxon>Bacteria</taxon>
        <taxon>Bacillati</taxon>
        <taxon>Actinomycetota</taxon>
        <taxon>Actinomycetes</taxon>
        <taxon>Streptosporangiales</taxon>
        <taxon>Streptosporangiaceae</taxon>
        <taxon>Planomonospora</taxon>
    </lineage>
</organism>
<comment type="caution">
    <text evidence="2">The sequence shown here is derived from an EMBL/GenBank/DDBJ whole genome shotgun (WGS) entry which is preliminary data.</text>
</comment>
<dbReference type="SUPFAM" id="SSF103196">
    <property type="entry name" value="Roadblock/LC7 domain"/>
    <property type="match status" value="1"/>
</dbReference>
<dbReference type="STRING" id="161355.PS9374_03544"/>
<keyword evidence="3" id="KW-1185">Reference proteome</keyword>
<dbReference type="InterPro" id="IPR053141">
    <property type="entry name" value="Mycobact_SerProt_Inhib_Rv3364c"/>
</dbReference>
<name>A0A171DAR2_9ACTN</name>
<dbReference type="EMBL" id="BDCX01000008">
    <property type="protein sequence ID" value="GAT67884.1"/>
    <property type="molecule type" value="Genomic_DNA"/>
</dbReference>
<dbReference type="AlphaFoldDB" id="A0A171DAR2"/>
<dbReference type="InterPro" id="IPR004942">
    <property type="entry name" value="Roadblock/LAMTOR2_dom"/>
</dbReference>
<sequence>MPGELYWLLDDFVTSVADVSHALILSNDGLMMASSRDLSKEDADHLSAVASGFQSLAKGTSLQFGGGSVRQTMVEMDSAFLFVTSAGQGSCLCVMTTGAADVGLIAYEMARLVARVGQHLATGPRTAGQ</sequence>
<dbReference type="SMART" id="SM00960">
    <property type="entry name" value="Robl_LC7"/>
    <property type="match status" value="1"/>
</dbReference>
<accession>A0A171DAR2</accession>